<feature type="transmembrane region" description="Helical" evidence="15">
    <location>
        <begin position="40"/>
        <end position="61"/>
    </location>
</feature>
<keyword evidence="9 14" id="KW-0560">Oxidoreductase</keyword>
<dbReference type="Gene3D" id="1.10.630.10">
    <property type="entry name" value="Cytochrome P450"/>
    <property type="match status" value="1"/>
</dbReference>
<evidence type="ECO:0000256" key="2">
    <source>
        <dbReference type="ARBA" id="ARBA00004174"/>
    </source>
</evidence>
<keyword evidence="15" id="KW-0812">Transmembrane</keyword>
<evidence type="ECO:0000256" key="9">
    <source>
        <dbReference type="ARBA" id="ARBA00023002"/>
    </source>
</evidence>
<feature type="transmembrane region" description="Helical" evidence="15">
    <location>
        <begin position="12"/>
        <end position="28"/>
    </location>
</feature>
<evidence type="ECO:0000256" key="11">
    <source>
        <dbReference type="ARBA" id="ARBA00023033"/>
    </source>
</evidence>
<keyword evidence="10 13" id="KW-0408">Iron</keyword>
<evidence type="ECO:0000256" key="6">
    <source>
        <dbReference type="ARBA" id="ARBA00022723"/>
    </source>
</evidence>
<dbReference type="GO" id="GO:0016705">
    <property type="term" value="F:oxidoreductase activity, acting on paired donors, with incorporation or reduction of molecular oxygen"/>
    <property type="evidence" value="ECO:0007669"/>
    <property type="project" value="InterPro"/>
</dbReference>
<evidence type="ECO:0000256" key="10">
    <source>
        <dbReference type="ARBA" id="ARBA00023004"/>
    </source>
</evidence>
<comment type="subcellular location">
    <subcellularLocation>
        <location evidence="3">Endoplasmic reticulum membrane</location>
        <topology evidence="3">Peripheral membrane protein</topology>
    </subcellularLocation>
    <subcellularLocation>
        <location evidence="2">Microsome membrane</location>
        <topology evidence="2">Peripheral membrane protein</topology>
    </subcellularLocation>
</comment>
<evidence type="ECO:0000256" key="15">
    <source>
        <dbReference type="SAM" id="Phobius"/>
    </source>
</evidence>
<evidence type="ECO:0000256" key="1">
    <source>
        <dbReference type="ARBA" id="ARBA00001971"/>
    </source>
</evidence>
<keyword evidence="15" id="KW-1133">Transmembrane helix</keyword>
<reference evidence="16" key="1">
    <citation type="submission" date="2015-11" db="EMBL/GenBank/DDBJ databases">
        <title>De novo transcriptome assembly of four potential Pierce s Disease insect vectors from Arizona vineyards.</title>
        <authorList>
            <person name="Tassone E.E."/>
        </authorList>
    </citation>
    <scope>NUCLEOTIDE SEQUENCE</scope>
</reference>
<dbReference type="PRINTS" id="PR00385">
    <property type="entry name" value="P450"/>
</dbReference>
<protein>
    <recommendedName>
        <fullName evidence="17">Cytochrome P450</fullName>
    </recommendedName>
</protein>
<dbReference type="CDD" id="cd11056">
    <property type="entry name" value="CYP6-like"/>
    <property type="match status" value="1"/>
</dbReference>
<evidence type="ECO:0000256" key="13">
    <source>
        <dbReference type="PIRSR" id="PIRSR602401-1"/>
    </source>
</evidence>
<dbReference type="PANTHER" id="PTHR24292">
    <property type="entry name" value="CYTOCHROME P450"/>
    <property type="match status" value="1"/>
</dbReference>
<dbReference type="GO" id="GO:0005506">
    <property type="term" value="F:iron ion binding"/>
    <property type="evidence" value="ECO:0007669"/>
    <property type="project" value="InterPro"/>
</dbReference>
<sequence length="524" mass="61193">MGVLTENTTMEFLYASLLIFWIVYLYFVKDYGYWEERNVLHAAAVFPFGSLSEVVLGTGYWGTAHDRIYRQFGDERFVGLTYIRKPWLLIRDPELIRHILQKDFSHFMDRSFFEVNPKDYMSNHLFSMKGREWKEMRMKLTPAYTAAKMKMMFCLVKKCSHVLRSVMGTMTDENKVIDVKDLLSRFTIDIIASCAFGLEINSLTNKDSEFYKIGQRAMTMDTLVLLKMYVYNAFPIFTKLHWFDFHDSKVKDFLSGVVHSAVEYREKYNITRYDFLNLLIRLRQNQSILEKGERPADVQDSSKPERREGLTIKEIIAETFLFFTAGYETTSITILFCLYELACNSKIQDTLNCEVEEVLGRYGGDISYRALQEMTYMDQVISESMRRYPVLPELFRDCTEDYKIPDSSLVIEKDLKVVIPVYSLHHDPKYFPDPYTFNPDRFSPENCKKRHPYVYLPFGEGPRNCIGLRFGLMKVKAALATLVLDYQISVTPETEVPLKLKGNSFTTLPSKPLMLVFTKRKGET</sequence>
<organism evidence="16">
    <name type="scientific">Graphocephala atropunctata</name>
    <dbReference type="NCBI Taxonomy" id="36148"/>
    <lineage>
        <taxon>Eukaryota</taxon>
        <taxon>Metazoa</taxon>
        <taxon>Ecdysozoa</taxon>
        <taxon>Arthropoda</taxon>
        <taxon>Hexapoda</taxon>
        <taxon>Insecta</taxon>
        <taxon>Pterygota</taxon>
        <taxon>Neoptera</taxon>
        <taxon>Paraneoptera</taxon>
        <taxon>Hemiptera</taxon>
        <taxon>Auchenorrhyncha</taxon>
        <taxon>Membracoidea</taxon>
        <taxon>Cicadellidae</taxon>
        <taxon>Cicadellinae</taxon>
        <taxon>Cicadellini</taxon>
        <taxon>Graphocephala</taxon>
    </lineage>
</organism>
<dbReference type="InterPro" id="IPR002401">
    <property type="entry name" value="Cyt_P450_E_grp-I"/>
</dbReference>
<gene>
    <name evidence="16" type="ORF">g.35365</name>
</gene>
<accession>A0A1B6L0T5</accession>
<evidence type="ECO:0000256" key="14">
    <source>
        <dbReference type="RuleBase" id="RU000461"/>
    </source>
</evidence>
<evidence type="ECO:0000256" key="8">
    <source>
        <dbReference type="ARBA" id="ARBA00022848"/>
    </source>
</evidence>
<name>A0A1B6L0T5_9HEMI</name>
<feature type="binding site" description="axial binding residue" evidence="13">
    <location>
        <position position="465"/>
    </location>
    <ligand>
        <name>heme</name>
        <dbReference type="ChEBI" id="CHEBI:30413"/>
    </ligand>
    <ligandPart>
        <name>Fe</name>
        <dbReference type="ChEBI" id="CHEBI:18248"/>
    </ligandPart>
</feature>
<keyword evidence="6 13" id="KW-0479">Metal-binding</keyword>
<dbReference type="FunFam" id="1.10.630.10:FF:000042">
    <property type="entry name" value="Cytochrome P450"/>
    <property type="match status" value="1"/>
</dbReference>
<dbReference type="GO" id="GO:0004497">
    <property type="term" value="F:monooxygenase activity"/>
    <property type="evidence" value="ECO:0007669"/>
    <property type="project" value="UniProtKB-KW"/>
</dbReference>
<dbReference type="GO" id="GO:0020037">
    <property type="term" value="F:heme binding"/>
    <property type="evidence" value="ECO:0007669"/>
    <property type="project" value="InterPro"/>
</dbReference>
<dbReference type="PRINTS" id="PR00463">
    <property type="entry name" value="EP450I"/>
</dbReference>
<comment type="cofactor">
    <cofactor evidence="1 13">
        <name>heme</name>
        <dbReference type="ChEBI" id="CHEBI:30413"/>
    </cofactor>
</comment>
<proteinExistence type="inferred from homology"/>
<dbReference type="InterPro" id="IPR017972">
    <property type="entry name" value="Cyt_P450_CS"/>
</dbReference>
<dbReference type="PROSITE" id="PS00086">
    <property type="entry name" value="CYTOCHROME_P450"/>
    <property type="match status" value="1"/>
</dbReference>
<keyword evidence="12 15" id="KW-0472">Membrane</keyword>
<dbReference type="GO" id="GO:0005789">
    <property type="term" value="C:endoplasmic reticulum membrane"/>
    <property type="evidence" value="ECO:0007669"/>
    <property type="project" value="UniProtKB-SubCell"/>
</dbReference>
<evidence type="ECO:0000256" key="7">
    <source>
        <dbReference type="ARBA" id="ARBA00022824"/>
    </source>
</evidence>
<keyword evidence="11 14" id="KW-0503">Monooxygenase</keyword>
<evidence type="ECO:0000256" key="4">
    <source>
        <dbReference type="ARBA" id="ARBA00010617"/>
    </source>
</evidence>
<evidence type="ECO:0000313" key="16">
    <source>
        <dbReference type="EMBL" id="JAT17317.1"/>
    </source>
</evidence>
<evidence type="ECO:0008006" key="17">
    <source>
        <dbReference type="Google" id="ProtNLM"/>
    </source>
</evidence>
<comment type="similarity">
    <text evidence="4 14">Belongs to the cytochrome P450 family.</text>
</comment>
<dbReference type="Pfam" id="PF00067">
    <property type="entry name" value="p450"/>
    <property type="match status" value="1"/>
</dbReference>
<dbReference type="InterPro" id="IPR050476">
    <property type="entry name" value="Insect_CytP450_Detox"/>
</dbReference>
<dbReference type="SUPFAM" id="SSF48264">
    <property type="entry name" value="Cytochrome P450"/>
    <property type="match status" value="1"/>
</dbReference>
<evidence type="ECO:0000256" key="3">
    <source>
        <dbReference type="ARBA" id="ARBA00004406"/>
    </source>
</evidence>
<dbReference type="InterPro" id="IPR036396">
    <property type="entry name" value="Cyt_P450_sf"/>
</dbReference>
<keyword evidence="5 13" id="KW-0349">Heme</keyword>
<dbReference type="AlphaFoldDB" id="A0A1B6L0T5"/>
<dbReference type="InterPro" id="IPR001128">
    <property type="entry name" value="Cyt_P450"/>
</dbReference>
<dbReference type="PANTHER" id="PTHR24292:SF54">
    <property type="entry name" value="CYP9F3-RELATED"/>
    <property type="match status" value="1"/>
</dbReference>
<keyword evidence="7" id="KW-0256">Endoplasmic reticulum</keyword>
<keyword evidence="8" id="KW-0492">Microsome</keyword>
<dbReference type="EMBL" id="GEBQ01022660">
    <property type="protein sequence ID" value="JAT17317.1"/>
    <property type="molecule type" value="Transcribed_RNA"/>
</dbReference>
<evidence type="ECO:0000256" key="5">
    <source>
        <dbReference type="ARBA" id="ARBA00022617"/>
    </source>
</evidence>
<evidence type="ECO:0000256" key="12">
    <source>
        <dbReference type="ARBA" id="ARBA00023136"/>
    </source>
</evidence>